<proteinExistence type="predicted"/>
<organism evidence="1">
    <name type="scientific">Octactis speculum</name>
    <dbReference type="NCBI Taxonomy" id="3111310"/>
    <lineage>
        <taxon>Eukaryota</taxon>
        <taxon>Sar</taxon>
        <taxon>Stramenopiles</taxon>
        <taxon>Ochrophyta</taxon>
        <taxon>Dictyochophyceae</taxon>
        <taxon>Dictyochales</taxon>
        <taxon>Dictyochaceae</taxon>
        <taxon>Octactis</taxon>
    </lineage>
</organism>
<name>A0A7S2GDA6_9STRA</name>
<reference evidence="1" key="1">
    <citation type="submission" date="2021-01" db="EMBL/GenBank/DDBJ databases">
        <authorList>
            <person name="Corre E."/>
            <person name="Pelletier E."/>
            <person name="Niang G."/>
            <person name="Scheremetjew M."/>
            <person name="Finn R."/>
            <person name="Kale V."/>
            <person name="Holt S."/>
            <person name="Cochrane G."/>
            <person name="Meng A."/>
            <person name="Brown T."/>
            <person name="Cohen L."/>
        </authorList>
    </citation>
    <scope>NUCLEOTIDE SEQUENCE</scope>
    <source>
        <strain evidence="1">CCMP1381</strain>
    </source>
</reference>
<sequence length="101" mass="11696">MANEYHFIHFGALLVTYAYHTVSTRNFYDGHLIHIGNFSPTFPLNFLCDRFFHWIKCKRFNTLIPSFVVSVFNNVESLNALKTLPQIKIHEGCQACQKKGS</sequence>
<accession>A0A7S2GDA6</accession>
<dbReference type="EMBL" id="HBGS01036970">
    <property type="protein sequence ID" value="CAD9443805.1"/>
    <property type="molecule type" value="Transcribed_RNA"/>
</dbReference>
<gene>
    <name evidence="1" type="ORF">DSPE1174_LOCUS19185</name>
</gene>
<protein>
    <submittedName>
        <fullName evidence="1">Uncharacterized protein</fullName>
    </submittedName>
</protein>
<dbReference type="AlphaFoldDB" id="A0A7S2GDA6"/>
<evidence type="ECO:0000313" key="1">
    <source>
        <dbReference type="EMBL" id="CAD9443805.1"/>
    </source>
</evidence>